<dbReference type="VEuPathDB" id="VectorBase:AMIN014233"/>
<feature type="signal peptide" evidence="2">
    <location>
        <begin position="1"/>
        <end position="22"/>
    </location>
</feature>
<reference evidence="3" key="2">
    <citation type="submission" date="2020-05" db="UniProtKB">
        <authorList>
            <consortium name="EnsemblMetazoa"/>
        </authorList>
    </citation>
    <scope>IDENTIFICATION</scope>
    <source>
        <strain evidence="3">MINIMUS1</strain>
    </source>
</reference>
<feature type="compositionally biased region" description="Basic residues" evidence="1">
    <location>
        <begin position="35"/>
        <end position="51"/>
    </location>
</feature>
<evidence type="ECO:0000256" key="1">
    <source>
        <dbReference type="SAM" id="MobiDB-lite"/>
    </source>
</evidence>
<evidence type="ECO:0000313" key="3">
    <source>
        <dbReference type="EnsemblMetazoa" id="AMIN014233-PA"/>
    </source>
</evidence>
<proteinExistence type="predicted"/>
<dbReference type="Proteomes" id="UP000075920">
    <property type="component" value="Unassembled WGS sequence"/>
</dbReference>
<dbReference type="AlphaFoldDB" id="A0A182WNE2"/>
<reference evidence="4" key="1">
    <citation type="submission" date="2013-03" db="EMBL/GenBank/DDBJ databases">
        <title>The Genome Sequence of Anopheles minimus MINIMUS1.</title>
        <authorList>
            <consortium name="The Broad Institute Genomics Platform"/>
            <person name="Neafsey D.E."/>
            <person name="Walton C."/>
            <person name="Walker B."/>
            <person name="Young S.K."/>
            <person name="Zeng Q."/>
            <person name="Gargeya S."/>
            <person name="Fitzgerald M."/>
            <person name="Haas B."/>
            <person name="Abouelleil A."/>
            <person name="Allen A.W."/>
            <person name="Alvarado L."/>
            <person name="Arachchi H.M."/>
            <person name="Berlin A.M."/>
            <person name="Chapman S.B."/>
            <person name="Gainer-Dewar J."/>
            <person name="Goldberg J."/>
            <person name="Griggs A."/>
            <person name="Gujja S."/>
            <person name="Hansen M."/>
            <person name="Howarth C."/>
            <person name="Imamovic A."/>
            <person name="Ireland A."/>
            <person name="Larimer J."/>
            <person name="McCowan C."/>
            <person name="Murphy C."/>
            <person name="Pearson M."/>
            <person name="Poon T.W."/>
            <person name="Priest M."/>
            <person name="Roberts A."/>
            <person name="Saif S."/>
            <person name="Shea T."/>
            <person name="Sisk P."/>
            <person name="Sykes S."/>
            <person name="Wortman J."/>
            <person name="Nusbaum C."/>
            <person name="Birren B."/>
        </authorList>
    </citation>
    <scope>NUCLEOTIDE SEQUENCE [LARGE SCALE GENOMIC DNA]</scope>
    <source>
        <strain evidence="4">MINIMUS1</strain>
    </source>
</reference>
<name>A0A182WNE2_9DIPT</name>
<keyword evidence="2" id="KW-0732">Signal</keyword>
<feature type="region of interest" description="Disordered" evidence="1">
    <location>
        <begin position="25"/>
        <end position="64"/>
    </location>
</feature>
<feature type="compositionally biased region" description="Low complexity" evidence="1">
    <location>
        <begin position="52"/>
        <end position="64"/>
    </location>
</feature>
<organism evidence="3 4">
    <name type="scientific">Anopheles minimus</name>
    <dbReference type="NCBI Taxonomy" id="112268"/>
    <lineage>
        <taxon>Eukaryota</taxon>
        <taxon>Metazoa</taxon>
        <taxon>Ecdysozoa</taxon>
        <taxon>Arthropoda</taxon>
        <taxon>Hexapoda</taxon>
        <taxon>Insecta</taxon>
        <taxon>Pterygota</taxon>
        <taxon>Neoptera</taxon>
        <taxon>Endopterygota</taxon>
        <taxon>Diptera</taxon>
        <taxon>Nematocera</taxon>
        <taxon>Culicoidea</taxon>
        <taxon>Culicidae</taxon>
        <taxon>Anophelinae</taxon>
        <taxon>Anopheles</taxon>
    </lineage>
</organism>
<feature type="chain" id="PRO_5008141719" evidence="2">
    <location>
        <begin position="23"/>
        <end position="64"/>
    </location>
</feature>
<accession>A0A182WNE2</accession>
<evidence type="ECO:0000313" key="4">
    <source>
        <dbReference type="Proteomes" id="UP000075920"/>
    </source>
</evidence>
<dbReference type="EnsemblMetazoa" id="AMIN014233-RA">
    <property type="protein sequence ID" value="AMIN014233-PA"/>
    <property type="gene ID" value="AMIN014233"/>
</dbReference>
<sequence>MNLSYIFFIFVGIILLLNVADANPGTRAPGAPRGNKGRPTRFWGKRTRRPKPTTTTTAAPVASG</sequence>
<protein>
    <submittedName>
        <fullName evidence="3">Uncharacterized protein</fullName>
    </submittedName>
</protein>
<keyword evidence="4" id="KW-1185">Reference proteome</keyword>
<evidence type="ECO:0000256" key="2">
    <source>
        <dbReference type="SAM" id="SignalP"/>
    </source>
</evidence>